<reference evidence="2 3" key="1">
    <citation type="submission" date="2019-03" db="EMBL/GenBank/DDBJ databases">
        <title>Rhodosporidium diobovatum UCD-FST 08-225 genome sequencing, assembly, and annotation.</title>
        <authorList>
            <person name="Fakankun I.U."/>
            <person name="Fristensky B."/>
            <person name="Levin D.B."/>
        </authorList>
    </citation>
    <scope>NUCLEOTIDE SEQUENCE [LARGE SCALE GENOMIC DNA]</scope>
    <source>
        <strain evidence="2 3">UCD-FST 08-225</strain>
    </source>
</reference>
<evidence type="ECO:0000313" key="3">
    <source>
        <dbReference type="Proteomes" id="UP000311382"/>
    </source>
</evidence>
<gene>
    <name evidence="2" type="ORF">DMC30DRAFT_444909</name>
</gene>
<keyword evidence="1" id="KW-0812">Transmembrane</keyword>
<proteinExistence type="predicted"/>
<protein>
    <submittedName>
        <fullName evidence="2">Uncharacterized protein</fullName>
    </submittedName>
</protein>
<keyword evidence="3" id="KW-1185">Reference proteome</keyword>
<comment type="caution">
    <text evidence="2">The sequence shown here is derived from an EMBL/GenBank/DDBJ whole genome shotgun (WGS) entry which is preliminary data.</text>
</comment>
<dbReference type="EMBL" id="SOZI01000019">
    <property type="protein sequence ID" value="TNY22854.1"/>
    <property type="molecule type" value="Genomic_DNA"/>
</dbReference>
<keyword evidence="1" id="KW-1133">Transmembrane helix</keyword>
<organism evidence="2 3">
    <name type="scientific">Rhodotorula diobovata</name>
    <dbReference type="NCBI Taxonomy" id="5288"/>
    <lineage>
        <taxon>Eukaryota</taxon>
        <taxon>Fungi</taxon>
        <taxon>Dikarya</taxon>
        <taxon>Basidiomycota</taxon>
        <taxon>Pucciniomycotina</taxon>
        <taxon>Microbotryomycetes</taxon>
        <taxon>Sporidiobolales</taxon>
        <taxon>Sporidiobolaceae</taxon>
        <taxon>Rhodotorula</taxon>
    </lineage>
</organism>
<accession>A0A5C5G3G6</accession>
<feature type="transmembrane region" description="Helical" evidence="1">
    <location>
        <begin position="33"/>
        <end position="56"/>
    </location>
</feature>
<evidence type="ECO:0000256" key="1">
    <source>
        <dbReference type="SAM" id="Phobius"/>
    </source>
</evidence>
<name>A0A5C5G3G6_9BASI</name>
<dbReference type="OrthoDB" id="2588793at2759"/>
<sequence length="414" mass="47062">MAAYERCETDDFVEQGGLAAPPPRRLSLQLQAYLRLLNWTYAGWVVAAFLLVHSVWRGSTGPLPDRGDAEACFDPFRSPGYIFRPSNLSIRHVPFPPSASLDDLTSSTAIEDAIDPPDDVLSLAAPAYGDMLNEKVKPSELAFARDQSVWFIGDSHDRMNLEVFCRQHEAGGAVLDVPHWHIKANCRFPDLNLTFASFFHYGLAPESDSLPPDAWNIPALPSSRENENPPPYSVEGRLREFWVPAVSEVGRPSMIVLNSFFWDLRYFALYAEHFNHHEFLRRKERPLTYSELAWHRSRVRVLVEAVREAFPGVPIMFRLGQAHQTNRNEGNVEVFQLNESLRAVLAKLDVPIFEWASLLTGESRYADDQHLQAGAPARLYADMAMYYLRRAVTGWDRCDPWPASTPHRRASLNR</sequence>
<dbReference type="AlphaFoldDB" id="A0A5C5G3G6"/>
<keyword evidence="1" id="KW-0472">Membrane</keyword>
<dbReference type="Proteomes" id="UP000311382">
    <property type="component" value="Unassembled WGS sequence"/>
</dbReference>
<evidence type="ECO:0000313" key="2">
    <source>
        <dbReference type="EMBL" id="TNY22854.1"/>
    </source>
</evidence>
<dbReference type="STRING" id="5288.A0A5C5G3G6"/>